<dbReference type="AlphaFoldDB" id="A0AAE6C2Q9"/>
<reference evidence="1 2" key="1">
    <citation type="submission" date="2019-01" db="EMBL/GenBank/DDBJ databases">
        <title>Genomic insights into the origins and evolution of symbiotic genes in the Phaseolus vulgaris microsymbionts.</title>
        <authorList>
            <person name="Tong W."/>
        </authorList>
    </citation>
    <scope>NUCLEOTIDE SEQUENCE [LARGE SCALE GENOMIC DNA]</scope>
    <source>
        <strain evidence="1 2">FH23</strain>
        <plasmid evidence="2">prapfh23b</plasmid>
    </source>
</reference>
<geneLocation type="plasmid" evidence="2">
    <name>prapfh23b</name>
</geneLocation>
<gene>
    <name evidence="1" type="ORF">CO657_26775</name>
</gene>
<dbReference type="KEGG" id="rad:CO657_26775"/>
<proteinExistence type="predicted"/>
<name>A0AAE6C2Q9_9HYPH</name>
<protein>
    <recommendedName>
        <fullName evidence="3">Growth inhibitor PemK</fullName>
    </recommendedName>
</protein>
<evidence type="ECO:0000313" key="2">
    <source>
        <dbReference type="Proteomes" id="UP000220927"/>
    </source>
</evidence>
<sequence length="149" mass="16893">MKFPEPAPGLVIRYSFLWKEDYDKGKYEASKDRPCAVVLAAKVKDTTAIQVVVVPITHSQPDQADRSASLEIPAAIAKSLGLDGGRHWLRLTQLNRFIWPGYDLRVRPDDPGRVDYGFIPEAFFNQIKAAIIAENNRRRLSFTPRDEQP</sequence>
<keyword evidence="1" id="KW-0614">Plasmid</keyword>
<dbReference type="Proteomes" id="UP000220927">
    <property type="component" value="Plasmid pRapFH23b"/>
</dbReference>
<keyword evidence="2" id="KW-1185">Reference proteome</keyword>
<accession>A0AAE6C2Q9</accession>
<organism evidence="1 2">
    <name type="scientific">Rhizobium acidisoli</name>
    <dbReference type="NCBI Taxonomy" id="1538158"/>
    <lineage>
        <taxon>Bacteria</taxon>
        <taxon>Pseudomonadati</taxon>
        <taxon>Pseudomonadota</taxon>
        <taxon>Alphaproteobacteria</taxon>
        <taxon>Hyphomicrobiales</taxon>
        <taxon>Rhizobiaceae</taxon>
        <taxon>Rhizobium/Agrobacterium group</taxon>
        <taxon>Rhizobium</taxon>
    </lineage>
</organism>
<evidence type="ECO:0008006" key="3">
    <source>
        <dbReference type="Google" id="ProtNLM"/>
    </source>
</evidence>
<dbReference type="RefSeq" id="WP_012556193.1">
    <property type="nucleotide sequence ID" value="NZ_CP035000.1"/>
</dbReference>
<evidence type="ECO:0000313" key="1">
    <source>
        <dbReference type="EMBL" id="QAS81507.1"/>
    </source>
</evidence>
<dbReference type="EMBL" id="CP035000">
    <property type="protein sequence ID" value="QAS81507.1"/>
    <property type="molecule type" value="Genomic_DNA"/>
</dbReference>